<dbReference type="InterPro" id="IPR003423">
    <property type="entry name" value="OMP_efflux"/>
</dbReference>
<comment type="similarity">
    <text evidence="1 2">Belongs to the outer membrane factor (OMF) (TC 1.B.17) family.</text>
</comment>
<comment type="subcellular location">
    <subcellularLocation>
        <location evidence="2">Cell membrane</location>
        <topology evidence="2">Lipid-anchor</topology>
    </subcellularLocation>
</comment>
<sequence>MSRPMSPSTGRIRPAAIAAALAALLAGCNLAPLHQTPALPVPATVGAADAAPASADEASLQAAAALGWVQSPQLREVIALALANNRDLRVAIENIERARAQYGITRADLLPGVNAQAQASRARTAAGMTSATQAAQVSTQYTAQLGFASYEIDFWGRVRNLSEAALQQFLQSQQNRRNVQIGLVADVGNAWLTLAADQARLHLARETLASREKAYELTRRMHAIGSTSGLVLAQNQTTVDTARGDVASYTAQVERDRNALQWLVGGPVPEALLPRADTLRAGVQAAAALLPVPAPLPSSVLLARPDVQAAEHGLRAMEANIGAARAALFPTISLTASVGTGSRELDGLFGGGSGTWSFIPLVKLPIFDAGRNRAGVEVAEANQRIAVAQYEKAVQTAFRETADVLADRAQWDERIAAQTSLVGATQKAFDLSEARFKAGTDNYLTVLDAQRSLYAAQQALIGLRLSEQLNRVTLWKVLGGEQAGA</sequence>
<dbReference type="Pfam" id="PF02321">
    <property type="entry name" value="OEP"/>
    <property type="match status" value="2"/>
</dbReference>
<evidence type="ECO:0000256" key="2">
    <source>
        <dbReference type="RuleBase" id="RU362097"/>
    </source>
</evidence>
<keyword evidence="2" id="KW-0472">Membrane</keyword>
<name>A0A7H0HDW3_9BURK</name>
<dbReference type="Proteomes" id="UP000516057">
    <property type="component" value="Chromosome"/>
</dbReference>
<gene>
    <name evidence="3" type="ORF">H9L24_17470</name>
</gene>
<dbReference type="KEGG" id="amon:H9L24_17470"/>
<keyword evidence="2" id="KW-0732">Signal</keyword>
<dbReference type="InterPro" id="IPR010131">
    <property type="entry name" value="MdtP/NodT-like"/>
</dbReference>
<feature type="signal peptide" evidence="2">
    <location>
        <begin position="1"/>
        <end position="31"/>
    </location>
</feature>
<keyword evidence="2" id="KW-1134">Transmembrane beta strand</keyword>
<reference evidence="3 4" key="1">
    <citation type="submission" date="2020-08" db="EMBL/GenBank/DDBJ databases">
        <title>Genome sequence of Acidovorax monticola KACC 19171T.</title>
        <authorList>
            <person name="Hyun D.-W."/>
            <person name="Bae J.-W."/>
        </authorList>
    </citation>
    <scope>NUCLEOTIDE SEQUENCE [LARGE SCALE GENOMIC DNA]</scope>
    <source>
        <strain evidence="3 4">KACC 19171</strain>
    </source>
</reference>
<dbReference type="PROSITE" id="PS51257">
    <property type="entry name" value="PROKAR_LIPOPROTEIN"/>
    <property type="match status" value="1"/>
</dbReference>
<dbReference type="Gene3D" id="1.20.1600.10">
    <property type="entry name" value="Outer membrane efflux proteins (OEP)"/>
    <property type="match status" value="1"/>
</dbReference>
<dbReference type="PANTHER" id="PTHR30203:SF32">
    <property type="entry name" value="CATION EFFLUX SYSTEM PROTEIN CUSC"/>
    <property type="match status" value="1"/>
</dbReference>
<dbReference type="AlphaFoldDB" id="A0A7H0HDW3"/>
<keyword evidence="4" id="KW-1185">Reference proteome</keyword>
<dbReference type="PANTHER" id="PTHR30203">
    <property type="entry name" value="OUTER MEMBRANE CATION EFFLUX PROTEIN"/>
    <property type="match status" value="1"/>
</dbReference>
<dbReference type="Gene3D" id="2.20.200.10">
    <property type="entry name" value="Outer membrane efflux proteins (OEP)"/>
    <property type="match status" value="1"/>
</dbReference>
<dbReference type="SUPFAM" id="SSF56954">
    <property type="entry name" value="Outer membrane efflux proteins (OEP)"/>
    <property type="match status" value="1"/>
</dbReference>
<organism evidence="3 4">
    <name type="scientific">Paenacidovorax monticola</name>
    <dbReference type="NCBI Taxonomy" id="1926868"/>
    <lineage>
        <taxon>Bacteria</taxon>
        <taxon>Pseudomonadati</taxon>
        <taxon>Pseudomonadota</taxon>
        <taxon>Betaproteobacteria</taxon>
        <taxon>Burkholderiales</taxon>
        <taxon>Comamonadaceae</taxon>
        <taxon>Paenacidovorax</taxon>
    </lineage>
</organism>
<dbReference type="GO" id="GO:0005886">
    <property type="term" value="C:plasma membrane"/>
    <property type="evidence" value="ECO:0007669"/>
    <property type="project" value="UniProtKB-SubCell"/>
</dbReference>
<keyword evidence="2" id="KW-0812">Transmembrane</keyword>
<keyword evidence="2" id="KW-0449">Lipoprotein</keyword>
<feature type="chain" id="PRO_5029037820" evidence="2">
    <location>
        <begin position="32"/>
        <end position="485"/>
    </location>
</feature>
<protein>
    <submittedName>
        <fullName evidence="3">Efflux transporter outer membrane subunit</fullName>
    </submittedName>
</protein>
<evidence type="ECO:0000256" key="1">
    <source>
        <dbReference type="ARBA" id="ARBA00007613"/>
    </source>
</evidence>
<dbReference type="GO" id="GO:0015562">
    <property type="term" value="F:efflux transmembrane transporter activity"/>
    <property type="evidence" value="ECO:0007669"/>
    <property type="project" value="InterPro"/>
</dbReference>
<dbReference type="EMBL" id="CP060790">
    <property type="protein sequence ID" value="QNP58729.1"/>
    <property type="molecule type" value="Genomic_DNA"/>
</dbReference>
<evidence type="ECO:0000313" key="3">
    <source>
        <dbReference type="EMBL" id="QNP58729.1"/>
    </source>
</evidence>
<accession>A0A7H0HDW3</accession>
<keyword evidence="2" id="KW-0564">Palmitate</keyword>
<dbReference type="NCBIfam" id="TIGR01845">
    <property type="entry name" value="outer_NodT"/>
    <property type="match status" value="1"/>
</dbReference>
<proteinExistence type="inferred from homology"/>
<evidence type="ECO:0000313" key="4">
    <source>
        <dbReference type="Proteomes" id="UP000516057"/>
    </source>
</evidence>